<keyword evidence="1" id="KW-1185">Reference proteome</keyword>
<organism evidence="1 2">
    <name type="scientific">Romanomermis culicivorax</name>
    <name type="common">Nematode worm</name>
    <dbReference type="NCBI Taxonomy" id="13658"/>
    <lineage>
        <taxon>Eukaryota</taxon>
        <taxon>Metazoa</taxon>
        <taxon>Ecdysozoa</taxon>
        <taxon>Nematoda</taxon>
        <taxon>Enoplea</taxon>
        <taxon>Dorylaimia</taxon>
        <taxon>Mermithida</taxon>
        <taxon>Mermithoidea</taxon>
        <taxon>Mermithidae</taxon>
        <taxon>Romanomermis</taxon>
    </lineage>
</organism>
<dbReference type="Proteomes" id="UP000887565">
    <property type="component" value="Unplaced"/>
</dbReference>
<sequence length="208" mass="23863">MRHALRDHYPGHYCSSSIVCFRVIGFDNMLIKKQPPPSPLATRNEQFSSKSLKSQVAECPPLNDGSRSENAVLSLCRATDYPMNCGNTVNQRDNKKNELEMGITIDAKAPHFDVIRYIINQFDTKVADQWCGVPFNVRQMHNNDLTRYFEIGSFTQNPDRVGFLNSAQYVLKGFVHRLAKTIEDIVHVKDRASFFTDYIKDWQSTDHT</sequence>
<proteinExistence type="predicted"/>
<dbReference type="AlphaFoldDB" id="A0A915J6H9"/>
<reference evidence="2" key="1">
    <citation type="submission" date="2022-11" db="UniProtKB">
        <authorList>
            <consortium name="WormBaseParasite"/>
        </authorList>
    </citation>
    <scope>IDENTIFICATION</scope>
</reference>
<name>A0A915J6H9_ROMCU</name>
<dbReference type="WBParaSite" id="nRc.2.0.1.t21343-RA">
    <property type="protein sequence ID" value="nRc.2.0.1.t21343-RA"/>
    <property type="gene ID" value="nRc.2.0.1.g21343"/>
</dbReference>
<evidence type="ECO:0000313" key="2">
    <source>
        <dbReference type="WBParaSite" id="nRc.2.0.1.t21343-RA"/>
    </source>
</evidence>
<protein>
    <submittedName>
        <fullName evidence="2">Uncharacterized protein</fullName>
    </submittedName>
</protein>
<evidence type="ECO:0000313" key="1">
    <source>
        <dbReference type="Proteomes" id="UP000887565"/>
    </source>
</evidence>
<accession>A0A915J6H9</accession>